<feature type="region of interest" description="Disordered" evidence="1">
    <location>
        <begin position="1"/>
        <end position="30"/>
    </location>
</feature>
<dbReference type="GeneID" id="108660700"/>
<reference evidence="3" key="2">
    <citation type="submission" date="2025-08" db="UniProtKB">
        <authorList>
            <consortium name="RefSeq"/>
        </authorList>
    </citation>
    <scope>IDENTIFICATION</scope>
</reference>
<dbReference type="Gene3D" id="2.40.70.10">
    <property type="entry name" value="Acid Proteases"/>
    <property type="match status" value="1"/>
</dbReference>
<dbReference type="KEGG" id="tcc:108660700"/>
<dbReference type="InterPro" id="IPR021109">
    <property type="entry name" value="Peptidase_aspartic_dom_sf"/>
</dbReference>
<evidence type="ECO:0000313" key="3">
    <source>
        <dbReference type="RefSeq" id="XP_017970452.1"/>
    </source>
</evidence>
<dbReference type="PANTHER" id="PTHR33067:SF39">
    <property type="entry name" value="TRANSCRIPTION FACTOR INTERACTOR AND REGULATOR CCHC(ZN) FAMILY"/>
    <property type="match status" value="1"/>
</dbReference>
<dbReference type="PANTHER" id="PTHR33067">
    <property type="entry name" value="RNA-DIRECTED DNA POLYMERASE-RELATED"/>
    <property type="match status" value="1"/>
</dbReference>
<dbReference type="CDD" id="cd00303">
    <property type="entry name" value="retropepsin_like"/>
    <property type="match status" value="1"/>
</dbReference>
<dbReference type="RefSeq" id="XP_017970452.1">
    <property type="nucleotide sequence ID" value="XM_018114963.1"/>
</dbReference>
<dbReference type="Gramene" id="Tc02v2_t020950.1">
    <property type="protein sequence ID" value="Tc02v2_p020950.1"/>
    <property type="gene ID" value="Tc02v2_g020950"/>
</dbReference>
<name>A0AB32VX35_THECC</name>
<gene>
    <name evidence="3" type="primary">LOC108660700</name>
</gene>
<proteinExistence type="predicted"/>
<sequence length="285" mass="32597">MCEKESEVEQEEDVKAKNQGASQVIHPSPPFPQRLQKQKLEKQFQKFLNVFKKLHINIPFAESLEQMHSYVKFLKDFFFKKRKLSEFETVSLIKECSAILQNKLLQKLKDLGSFTIPCTIGNLFFTKALSDLGASINLKHWSIFEKLGLGECKPTSVTLQLANRSFVYLRGIIEDVLVKVDKFIFLVDFIILDMEEDRQILIILGRPFLATARAFIDVKKASLTPTSKPSIEEPPTLELKPLPANLRYAFFGKSSTLPVIISATLTNMQEEKLLRTLREFKKAIG</sequence>
<accession>A0AB32VX35</accession>
<evidence type="ECO:0000256" key="1">
    <source>
        <dbReference type="SAM" id="MobiDB-lite"/>
    </source>
</evidence>
<dbReference type="AlphaFoldDB" id="A0AB32VX35"/>
<protein>
    <submittedName>
        <fullName evidence="3">Uncharacterized protein LOC108660700</fullName>
    </submittedName>
</protein>
<dbReference type="Proteomes" id="UP000694886">
    <property type="component" value="Chromosome 2"/>
</dbReference>
<evidence type="ECO:0000313" key="2">
    <source>
        <dbReference type="Proteomes" id="UP000694886"/>
    </source>
</evidence>
<reference evidence="2" key="1">
    <citation type="journal article" date="1997" name="Nucleic Acids Res.">
        <title>tRNAscan-SE: a program for improved detection of transfer RNA genes in genomic sequence.</title>
        <authorList>
            <person name="Lowe T.M."/>
            <person name="Eddy S.R."/>
        </authorList>
    </citation>
    <scope>NUCLEOTIDE SEQUENCE [LARGE SCALE GENOMIC DNA]</scope>
    <source>
        <strain evidence="2">r\B97-61/B2</strain>
    </source>
</reference>
<organism evidence="2 3">
    <name type="scientific">Theobroma cacao</name>
    <name type="common">Cacao</name>
    <name type="synonym">Cocoa</name>
    <dbReference type="NCBI Taxonomy" id="3641"/>
    <lineage>
        <taxon>Eukaryota</taxon>
        <taxon>Viridiplantae</taxon>
        <taxon>Streptophyta</taxon>
        <taxon>Embryophyta</taxon>
        <taxon>Tracheophyta</taxon>
        <taxon>Spermatophyta</taxon>
        <taxon>Magnoliopsida</taxon>
        <taxon>eudicotyledons</taxon>
        <taxon>Gunneridae</taxon>
        <taxon>Pentapetalae</taxon>
        <taxon>rosids</taxon>
        <taxon>malvids</taxon>
        <taxon>Malvales</taxon>
        <taxon>Malvaceae</taxon>
        <taxon>Byttnerioideae</taxon>
        <taxon>Theobroma</taxon>
    </lineage>
</organism>